<evidence type="ECO:0000256" key="1">
    <source>
        <dbReference type="ARBA" id="ARBA00010618"/>
    </source>
</evidence>
<dbReference type="GO" id="GO:0005840">
    <property type="term" value="C:ribosome"/>
    <property type="evidence" value="ECO:0007669"/>
    <property type="project" value="UniProtKB-KW"/>
</dbReference>
<sequence>MKKIRKGDSVIVRTGRDAGKQGIVTAVLENKLVVEGVNIYKKSVKPNPSAGITGGMIDKVMPIHISNVALVDGNGKASRVGIKVDAGKKVRFLKTTGATLSA</sequence>
<organism evidence="9 10">
    <name type="scientific">Polynucleobacter antarcticus</name>
    <dbReference type="NCBI Taxonomy" id="1743162"/>
    <lineage>
        <taxon>Bacteria</taxon>
        <taxon>Pseudomonadati</taxon>
        <taxon>Pseudomonadota</taxon>
        <taxon>Betaproteobacteria</taxon>
        <taxon>Burkholderiales</taxon>
        <taxon>Burkholderiaceae</taxon>
        <taxon>Polynucleobacter</taxon>
    </lineage>
</organism>
<keyword evidence="3 7" id="KW-0694">RNA-binding</keyword>
<dbReference type="InterPro" id="IPR014722">
    <property type="entry name" value="Rib_uL2_dom2"/>
</dbReference>
<keyword evidence="4 7" id="KW-0689">Ribosomal protein</keyword>
<keyword evidence="10" id="KW-1185">Reference proteome</keyword>
<accession>A0A6M9PHQ7</accession>
<dbReference type="InterPro" id="IPR003256">
    <property type="entry name" value="Ribosomal_uL24"/>
</dbReference>
<comment type="function">
    <text evidence="7">One of the proteins that surrounds the polypeptide exit tunnel on the outside of the subunit.</text>
</comment>
<dbReference type="EMBL" id="CP028941">
    <property type="protein sequence ID" value="QKM61664.1"/>
    <property type="molecule type" value="Genomic_DNA"/>
</dbReference>
<dbReference type="HAMAP" id="MF_01326_B">
    <property type="entry name" value="Ribosomal_uL24_B"/>
    <property type="match status" value="1"/>
</dbReference>
<dbReference type="CDD" id="cd06089">
    <property type="entry name" value="KOW_RPL26"/>
    <property type="match status" value="1"/>
</dbReference>
<comment type="subunit">
    <text evidence="7">Part of the 50S ribosomal subunit.</text>
</comment>
<evidence type="ECO:0000256" key="4">
    <source>
        <dbReference type="ARBA" id="ARBA00022980"/>
    </source>
</evidence>
<dbReference type="InterPro" id="IPR008991">
    <property type="entry name" value="Translation_prot_SH3-like_sf"/>
</dbReference>
<reference evidence="9 10" key="1">
    <citation type="submission" date="2018-04" db="EMBL/GenBank/DDBJ databases">
        <title>Polynucleobacter sp. LimPoW16 genome.</title>
        <authorList>
            <person name="Hahn M.W."/>
        </authorList>
    </citation>
    <scope>NUCLEOTIDE SEQUENCE [LARGE SCALE GENOMIC DNA]</scope>
    <source>
        <strain evidence="9 10">LimPoW16</strain>
    </source>
</reference>
<proteinExistence type="inferred from homology"/>
<dbReference type="Proteomes" id="UP000500806">
    <property type="component" value="Chromosome"/>
</dbReference>
<dbReference type="KEGG" id="pani:DCO16_00320"/>
<evidence type="ECO:0000256" key="6">
    <source>
        <dbReference type="ARBA" id="ARBA00035206"/>
    </source>
</evidence>
<dbReference type="SUPFAM" id="SSF50104">
    <property type="entry name" value="Translation proteins SH3-like domain"/>
    <property type="match status" value="1"/>
</dbReference>
<evidence type="ECO:0000256" key="3">
    <source>
        <dbReference type="ARBA" id="ARBA00022884"/>
    </source>
</evidence>
<comment type="function">
    <text evidence="7">One of two assembly initiator proteins, it binds directly to the 5'-end of the 23S rRNA, where it nucleates assembly of the 50S subunit.</text>
</comment>
<dbReference type="InterPro" id="IPR005824">
    <property type="entry name" value="KOW"/>
</dbReference>
<dbReference type="InterPro" id="IPR041988">
    <property type="entry name" value="Ribosomal_uL24_KOW"/>
</dbReference>
<dbReference type="Gene3D" id="2.30.30.30">
    <property type="match status" value="1"/>
</dbReference>
<dbReference type="GO" id="GO:0003735">
    <property type="term" value="F:structural constituent of ribosome"/>
    <property type="evidence" value="ECO:0007669"/>
    <property type="project" value="InterPro"/>
</dbReference>
<keyword evidence="2 7" id="KW-0699">rRNA-binding</keyword>
<feature type="domain" description="KOW" evidence="8">
    <location>
        <begin position="3"/>
        <end position="30"/>
    </location>
</feature>
<dbReference type="Pfam" id="PF17136">
    <property type="entry name" value="ribosomal_L24"/>
    <property type="match status" value="1"/>
</dbReference>
<dbReference type="Pfam" id="PF00467">
    <property type="entry name" value="KOW"/>
    <property type="match status" value="1"/>
</dbReference>
<protein>
    <recommendedName>
        <fullName evidence="6 7">Large ribosomal subunit protein uL24</fullName>
    </recommendedName>
</protein>
<dbReference type="GO" id="GO:0006412">
    <property type="term" value="P:translation"/>
    <property type="evidence" value="ECO:0007669"/>
    <property type="project" value="UniProtKB-UniRule"/>
</dbReference>
<evidence type="ECO:0000313" key="10">
    <source>
        <dbReference type="Proteomes" id="UP000500806"/>
    </source>
</evidence>
<dbReference type="GO" id="GO:0019843">
    <property type="term" value="F:rRNA binding"/>
    <property type="evidence" value="ECO:0007669"/>
    <property type="project" value="UniProtKB-UniRule"/>
</dbReference>
<evidence type="ECO:0000256" key="7">
    <source>
        <dbReference type="HAMAP-Rule" id="MF_01326"/>
    </source>
</evidence>
<evidence type="ECO:0000259" key="8">
    <source>
        <dbReference type="SMART" id="SM00739"/>
    </source>
</evidence>
<dbReference type="NCBIfam" id="TIGR01079">
    <property type="entry name" value="rplX_bact"/>
    <property type="match status" value="1"/>
</dbReference>
<dbReference type="PANTHER" id="PTHR12903">
    <property type="entry name" value="MITOCHONDRIAL RIBOSOMAL PROTEIN L24"/>
    <property type="match status" value="1"/>
</dbReference>
<evidence type="ECO:0000256" key="2">
    <source>
        <dbReference type="ARBA" id="ARBA00022730"/>
    </source>
</evidence>
<evidence type="ECO:0000256" key="5">
    <source>
        <dbReference type="ARBA" id="ARBA00023274"/>
    </source>
</evidence>
<comment type="similarity">
    <text evidence="1 7">Belongs to the universal ribosomal protein uL24 family.</text>
</comment>
<gene>
    <name evidence="7" type="primary">rplX</name>
    <name evidence="9" type="ORF">DCO16_00320</name>
</gene>
<name>A0A6M9PHQ7_9BURK</name>
<evidence type="ECO:0000313" key="9">
    <source>
        <dbReference type="EMBL" id="QKM61664.1"/>
    </source>
</evidence>
<dbReference type="InterPro" id="IPR057264">
    <property type="entry name" value="Ribosomal_uL24_C"/>
</dbReference>
<dbReference type="SMART" id="SM00739">
    <property type="entry name" value="KOW"/>
    <property type="match status" value="1"/>
</dbReference>
<dbReference type="GO" id="GO:1990904">
    <property type="term" value="C:ribonucleoprotein complex"/>
    <property type="evidence" value="ECO:0007669"/>
    <property type="project" value="UniProtKB-KW"/>
</dbReference>
<dbReference type="AlphaFoldDB" id="A0A6M9PHQ7"/>
<dbReference type="RefSeq" id="WP_173941817.1">
    <property type="nucleotide sequence ID" value="NZ_CBCSCD010000002.1"/>
</dbReference>
<keyword evidence="5 7" id="KW-0687">Ribonucleoprotein</keyword>